<comment type="caution">
    <text evidence="3">The sequence shown here is derived from an EMBL/GenBank/DDBJ whole genome shotgun (WGS) entry which is preliminary data.</text>
</comment>
<keyword evidence="4" id="KW-1185">Reference proteome</keyword>
<evidence type="ECO:0000256" key="2">
    <source>
        <dbReference type="SAM" id="SignalP"/>
    </source>
</evidence>
<evidence type="ECO:0000313" key="3">
    <source>
        <dbReference type="EMBL" id="MBP1991726.1"/>
    </source>
</evidence>
<dbReference type="SUPFAM" id="SSF53850">
    <property type="entry name" value="Periplasmic binding protein-like II"/>
    <property type="match status" value="1"/>
</dbReference>
<dbReference type="PROSITE" id="PS51257">
    <property type="entry name" value="PROKAR_LIPOPROTEIN"/>
    <property type="match status" value="1"/>
</dbReference>
<proteinExistence type="predicted"/>
<feature type="signal peptide" evidence="2">
    <location>
        <begin position="1"/>
        <end position="21"/>
    </location>
</feature>
<dbReference type="PANTHER" id="PTHR43649:SF12">
    <property type="entry name" value="DIACETYLCHITOBIOSE BINDING PROTEIN DASA"/>
    <property type="match status" value="1"/>
</dbReference>
<dbReference type="EMBL" id="JAGGLB010000010">
    <property type="protein sequence ID" value="MBP1991726.1"/>
    <property type="molecule type" value="Genomic_DNA"/>
</dbReference>
<organism evidence="3 4">
    <name type="scientific">Paenibacillus eucommiae</name>
    <dbReference type="NCBI Taxonomy" id="1355755"/>
    <lineage>
        <taxon>Bacteria</taxon>
        <taxon>Bacillati</taxon>
        <taxon>Bacillota</taxon>
        <taxon>Bacilli</taxon>
        <taxon>Bacillales</taxon>
        <taxon>Paenibacillaceae</taxon>
        <taxon>Paenibacillus</taxon>
    </lineage>
</organism>
<feature type="compositionally biased region" description="Low complexity" evidence="1">
    <location>
        <begin position="35"/>
        <end position="50"/>
    </location>
</feature>
<dbReference type="Pfam" id="PF01547">
    <property type="entry name" value="SBP_bac_1"/>
    <property type="match status" value="1"/>
</dbReference>
<accession>A0ABS4IXJ8</accession>
<name>A0ABS4IXJ8_9BACL</name>
<reference evidence="3 4" key="1">
    <citation type="submission" date="2021-03" db="EMBL/GenBank/DDBJ databases">
        <title>Genomic Encyclopedia of Type Strains, Phase IV (KMG-IV): sequencing the most valuable type-strain genomes for metagenomic binning, comparative biology and taxonomic classification.</title>
        <authorList>
            <person name="Goeker M."/>
        </authorList>
    </citation>
    <scope>NUCLEOTIDE SEQUENCE [LARGE SCALE GENOMIC DNA]</scope>
    <source>
        <strain evidence="3 4">DSM 26048</strain>
    </source>
</reference>
<dbReference type="InterPro" id="IPR050490">
    <property type="entry name" value="Bact_solute-bd_prot1"/>
</dbReference>
<gene>
    <name evidence="3" type="ORF">J2Z66_003333</name>
</gene>
<feature type="region of interest" description="Disordered" evidence="1">
    <location>
        <begin position="26"/>
        <end position="64"/>
    </location>
</feature>
<evidence type="ECO:0000313" key="4">
    <source>
        <dbReference type="Proteomes" id="UP001519287"/>
    </source>
</evidence>
<dbReference type="InterPro" id="IPR006059">
    <property type="entry name" value="SBP"/>
</dbReference>
<evidence type="ECO:0000256" key="1">
    <source>
        <dbReference type="SAM" id="MobiDB-lite"/>
    </source>
</evidence>
<protein>
    <submittedName>
        <fullName evidence="3">Aldouronate transport system substrate-binding protein</fullName>
    </submittedName>
</protein>
<dbReference type="Proteomes" id="UP001519287">
    <property type="component" value="Unassembled WGS sequence"/>
</dbReference>
<dbReference type="RefSeq" id="WP_209972462.1">
    <property type="nucleotide sequence ID" value="NZ_JAGGLB010000010.1"/>
</dbReference>
<feature type="chain" id="PRO_5045993863" evidence="2">
    <location>
        <begin position="22"/>
        <end position="623"/>
    </location>
</feature>
<dbReference type="Gene3D" id="3.40.190.10">
    <property type="entry name" value="Periplasmic binding protein-like II"/>
    <property type="match status" value="2"/>
</dbReference>
<dbReference type="PANTHER" id="PTHR43649">
    <property type="entry name" value="ARABINOSE-BINDING PROTEIN-RELATED"/>
    <property type="match status" value="1"/>
</dbReference>
<sequence length="623" mass="70754">MKKVVRMGLIVTLASSMFLSACSNNEKAGGDEGASNEQNEQSGQNGQSEQTDNSTGKKMTYQEWEDSWESSPYPDLLPAPWDNAKKFTEEYTFRRTPDNVERNFDGKVYTEGWPITKEKIKLKVLARQDPMMLDIKDNYVFKKLEERTNIEIDWTLVPTEQFQQKMNVILASGDLPDIIFGGSLTKSEEMRYGVKEELLLPINDLIDKYGTWIKHTFEVRPEVKQSITTPTGNIYSIPAVYNNYHVSMGMKGWINKTWLDKLNLQVPTTVEEYYEVLKAFKTQDPNGNGKPDELPLVGSPGVWFGNITGFFMNPFIYNGDPDHMIAENGKLKYAPIQDGYKEGLKWLNKLYADKLFDSSVFTMNGEQLQQLGDASEQIVGSYPGGYYGVALGNFLTNPRSDDYVPLPPLKGPSGAVNGFYNPYMYANGLFAITKANKHPEASLRWADQFYMVEMASMVWRGRLGIDWEYAEPGMKNLFGDAQGVYVTKEDSVGSKPNNVFIHPIAPPYSVPLKEISAQNAAVGVGGSAYEANMTKWTKELYEGHQIKEPIPVDMYSEVADADEYAQLSTVIQEYVRESTTKFIMGKWNLDKDWDNYVEQLKKMKVDRLVELKQKQYDVFLNVK</sequence>
<keyword evidence="2" id="KW-0732">Signal</keyword>